<dbReference type="Pfam" id="PF13401">
    <property type="entry name" value="AAA_22"/>
    <property type="match status" value="1"/>
</dbReference>
<dbReference type="EMBL" id="CP136600">
    <property type="protein sequence ID" value="WOH39390.1"/>
    <property type="molecule type" value="Genomic_DNA"/>
</dbReference>
<feature type="domain" description="AAA+ ATPase" evidence="1">
    <location>
        <begin position="45"/>
        <end position="188"/>
    </location>
</feature>
<name>A0ABZ0GUB0_9GAMM</name>
<evidence type="ECO:0000313" key="3">
    <source>
        <dbReference type="EMBL" id="WOH39390.1"/>
    </source>
</evidence>
<dbReference type="Gene3D" id="3.90.70.10">
    <property type="entry name" value="Cysteine proteinases"/>
    <property type="match status" value="1"/>
</dbReference>
<evidence type="ECO:0000313" key="4">
    <source>
        <dbReference type="Proteomes" id="UP001301442"/>
    </source>
</evidence>
<dbReference type="SUPFAM" id="SSF52540">
    <property type="entry name" value="P-loop containing nucleoside triphosphate hydrolases"/>
    <property type="match status" value="1"/>
</dbReference>
<accession>A0ABZ0GUB0</accession>
<dbReference type="InterPro" id="IPR027417">
    <property type="entry name" value="P-loop_NTPase"/>
</dbReference>
<dbReference type="RefSeq" id="WP_348398157.1">
    <property type="nucleotide sequence ID" value="NZ_CP136600.1"/>
</dbReference>
<dbReference type="PANTHER" id="PTHR35894:SF1">
    <property type="entry name" value="PHOSPHORIBULOKINASE _ URIDINE KINASE FAMILY"/>
    <property type="match status" value="1"/>
</dbReference>
<dbReference type="InterPro" id="IPR003593">
    <property type="entry name" value="AAA+_ATPase"/>
</dbReference>
<gene>
    <name evidence="3" type="ORF">RI844_09225</name>
</gene>
<dbReference type="InterPro" id="IPR014001">
    <property type="entry name" value="Helicase_ATP-bd"/>
</dbReference>
<evidence type="ECO:0000259" key="1">
    <source>
        <dbReference type="SMART" id="SM00382"/>
    </source>
</evidence>
<dbReference type="SMART" id="SM00487">
    <property type="entry name" value="DEXDc"/>
    <property type="match status" value="1"/>
</dbReference>
<sequence length="545" mass="61456">MYNGYTGYFGLNDIPFSIAPNPQYLFMSGRHQEALAHLTYGLGEAGGFVLLTGEVGTGKTTVSKCLLEQLPDNTQAAFILNPTLSAIELLATVCDELSIDYDSSNASLKIFTDKILEHLLANHQQGKNTLLIIDEAQHLQPEVLEQLRLLTNLETHTKKLLQVILIGQPELQELLKRRDLRQLAQRITARYHLLPLNHSEVSQYIKHRLSIAGCTKTLFNASAITLIHKITGGVPRLVNLLCDRALLGAYSQEKQQVDKGIVSQSAKETLEFDTRTLSFWHKPAVKNFLITASMLIFAFTGFSVAKQQSKKIEQAHIAQQKVIKFKHDQAENTQLNSIENKLINTSRSLDDAFAHLFSKWQIQAFDPITESVNNHIGPCERALEYQLQCYWYQGEFKRLLALASPVTLQFFDDNGDAYYGTIMQQQDNKLLVKFNNNSKWLHTTFIEQHYQGSAVLLWRAPEGFIENIDKSSSIKLVQWLENKLSVQQQRPTRSITQFDPLLANQLAQYQQDAGLIVNHLADTETVMALAVSSNKSTKASREGSN</sequence>
<dbReference type="InterPro" id="IPR052026">
    <property type="entry name" value="ExeA_AAA_ATPase_DNA-bind"/>
</dbReference>
<proteinExistence type="predicted"/>
<keyword evidence="4" id="KW-1185">Reference proteome</keyword>
<dbReference type="Gene3D" id="3.40.50.300">
    <property type="entry name" value="P-loop containing nucleotide triphosphate hydrolases"/>
    <property type="match status" value="1"/>
</dbReference>
<dbReference type="Proteomes" id="UP001301442">
    <property type="component" value="Chromosome"/>
</dbReference>
<dbReference type="InterPro" id="IPR049945">
    <property type="entry name" value="AAA_22"/>
</dbReference>
<feature type="domain" description="Helicase ATP-binding" evidence="2">
    <location>
        <begin position="23"/>
        <end position="204"/>
    </location>
</feature>
<dbReference type="SMART" id="SM00382">
    <property type="entry name" value="AAA"/>
    <property type="match status" value="1"/>
</dbReference>
<reference evidence="3 4" key="1">
    <citation type="submission" date="2023-09" db="EMBL/GenBank/DDBJ databases">
        <authorList>
            <person name="Qi X."/>
        </authorList>
    </citation>
    <scope>NUCLEOTIDE SEQUENCE [LARGE SCALE GENOMIC DNA]</scope>
    <source>
        <strain evidence="3 4">S1-1</strain>
    </source>
</reference>
<dbReference type="PANTHER" id="PTHR35894">
    <property type="entry name" value="GENERAL SECRETION PATHWAY PROTEIN A-RELATED"/>
    <property type="match status" value="1"/>
</dbReference>
<dbReference type="CDD" id="cd00009">
    <property type="entry name" value="AAA"/>
    <property type="match status" value="1"/>
</dbReference>
<organism evidence="3 4">
    <name type="scientific">Thalassotalea fonticola</name>
    <dbReference type="NCBI Taxonomy" id="3065649"/>
    <lineage>
        <taxon>Bacteria</taxon>
        <taxon>Pseudomonadati</taxon>
        <taxon>Pseudomonadota</taxon>
        <taxon>Gammaproteobacteria</taxon>
        <taxon>Alteromonadales</taxon>
        <taxon>Colwelliaceae</taxon>
        <taxon>Thalassotalea</taxon>
    </lineage>
</organism>
<protein>
    <submittedName>
        <fullName evidence="3">AAA family ATPase</fullName>
    </submittedName>
</protein>
<evidence type="ECO:0000259" key="2">
    <source>
        <dbReference type="SMART" id="SM00487"/>
    </source>
</evidence>